<evidence type="ECO:0000256" key="3">
    <source>
        <dbReference type="ARBA" id="ARBA00022989"/>
    </source>
</evidence>
<comment type="similarity">
    <text evidence="5">Belongs to the SAT4 family.</text>
</comment>
<keyword evidence="10" id="KW-1185">Reference proteome</keyword>
<accession>A0ABR4AJI1</accession>
<organism evidence="9 10">
    <name type="scientific">Stereocaulon virgatum</name>
    <dbReference type="NCBI Taxonomy" id="373712"/>
    <lineage>
        <taxon>Eukaryota</taxon>
        <taxon>Fungi</taxon>
        <taxon>Dikarya</taxon>
        <taxon>Ascomycota</taxon>
        <taxon>Pezizomycotina</taxon>
        <taxon>Lecanoromycetes</taxon>
        <taxon>OSLEUM clade</taxon>
        <taxon>Lecanoromycetidae</taxon>
        <taxon>Lecanorales</taxon>
        <taxon>Lecanorineae</taxon>
        <taxon>Stereocaulaceae</taxon>
        <taxon>Stereocaulon</taxon>
    </lineage>
</organism>
<evidence type="ECO:0000256" key="1">
    <source>
        <dbReference type="ARBA" id="ARBA00004141"/>
    </source>
</evidence>
<evidence type="ECO:0000256" key="7">
    <source>
        <dbReference type="SAM" id="Phobius"/>
    </source>
</evidence>
<sequence length="433" mass="48361">MIRAYSQRRHAAYPCQPWASSLQIILYCRTLIALPYSRPWCASVCLRLAYFHESDMANPQALSPSSLGGDPNRAPTLIAVSVISLGIALLLVALRLYVRVKIIRKVWWDELFVVLGLLIAIIVFAFGLVGVRAGIGRHMVYLPLDHVIRAAKYIVLVRVIISLSTMFTRISIGFLLLRISSSKKWLAIAVYCVMGVVVVAGVSSVFLVVGQCRPFAKSWDPEITGTCWSDNTQLAFSRYNGVVSIASDMVLALLPTVFLWNVQIAFRIKFGICCLMSLGVFTGICAIPRTILTPQLVASDITWNIVDESIWATLEAHVGIIAACIPTLKPLSKVFSSTLVTIRQRYSRRSGYISQTENDQPLENIRNSRPFRFSRTKPKPSIDTSDRESVSPQRPNAIMQKTEVHMTISDEEEQLGRAEQDYCVFPGSRELYP</sequence>
<evidence type="ECO:0000259" key="8">
    <source>
        <dbReference type="Pfam" id="PF20684"/>
    </source>
</evidence>
<evidence type="ECO:0000313" key="9">
    <source>
        <dbReference type="EMBL" id="KAL2045315.1"/>
    </source>
</evidence>
<evidence type="ECO:0000313" key="10">
    <source>
        <dbReference type="Proteomes" id="UP001590950"/>
    </source>
</evidence>
<evidence type="ECO:0000256" key="4">
    <source>
        <dbReference type="ARBA" id="ARBA00023136"/>
    </source>
</evidence>
<dbReference type="Proteomes" id="UP001590950">
    <property type="component" value="Unassembled WGS sequence"/>
</dbReference>
<evidence type="ECO:0000256" key="5">
    <source>
        <dbReference type="ARBA" id="ARBA00038359"/>
    </source>
</evidence>
<feature type="transmembrane region" description="Helical" evidence="7">
    <location>
        <begin position="155"/>
        <end position="176"/>
    </location>
</feature>
<keyword evidence="2 7" id="KW-0812">Transmembrane</keyword>
<dbReference type="InterPro" id="IPR049326">
    <property type="entry name" value="Rhodopsin_dom_fungi"/>
</dbReference>
<feature type="transmembrane region" description="Helical" evidence="7">
    <location>
        <begin position="188"/>
        <end position="209"/>
    </location>
</feature>
<feature type="transmembrane region" description="Helical" evidence="7">
    <location>
        <begin position="77"/>
        <end position="98"/>
    </location>
</feature>
<feature type="transmembrane region" description="Helical" evidence="7">
    <location>
        <begin position="272"/>
        <end position="292"/>
    </location>
</feature>
<reference evidence="9 10" key="1">
    <citation type="submission" date="2024-09" db="EMBL/GenBank/DDBJ databases">
        <title>Rethinking Asexuality: The Enigmatic Case of Functional Sexual Genes in Lepraria (Stereocaulaceae).</title>
        <authorList>
            <person name="Doellman M."/>
            <person name="Sun Y."/>
            <person name="Barcenas-Pena A."/>
            <person name="Lumbsch H.T."/>
            <person name="Grewe F."/>
        </authorList>
    </citation>
    <scope>NUCLEOTIDE SEQUENCE [LARGE SCALE GENOMIC DNA]</scope>
    <source>
        <strain evidence="9 10">Mercado 3170</strain>
    </source>
</reference>
<comment type="caution">
    <text evidence="9">The sequence shown here is derived from an EMBL/GenBank/DDBJ whole genome shotgun (WGS) entry which is preliminary data.</text>
</comment>
<evidence type="ECO:0000256" key="6">
    <source>
        <dbReference type="SAM" id="MobiDB-lite"/>
    </source>
</evidence>
<feature type="transmembrane region" description="Helical" evidence="7">
    <location>
        <begin position="110"/>
        <end position="135"/>
    </location>
</feature>
<dbReference type="Pfam" id="PF20684">
    <property type="entry name" value="Fung_rhodopsin"/>
    <property type="match status" value="1"/>
</dbReference>
<name>A0ABR4AJI1_9LECA</name>
<keyword evidence="3 7" id="KW-1133">Transmembrane helix</keyword>
<dbReference type="InterPro" id="IPR052337">
    <property type="entry name" value="SAT4-like"/>
</dbReference>
<feature type="domain" description="Rhodopsin" evidence="8">
    <location>
        <begin position="94"/>
        <end position="332"/>
    </location>
</feature>
<evidence type="ECO:0000256" key="2">
    <source>
        <dbReference type="ARBA" id="ARBA00022692"/>
    </source>
</evidence>
<dbReference type="PANTHER" id="PTHR33048:SF146">
    <property type="entry name" value="INTEGRAL MEMBRANE PROTEIN"/>
    <property type="match status" value="1"/>
</dbReference>
<dbReference type="PANTHER" id="PTHR33048">
    <property type="entry name" value="PTH11-LIKE INTEGRAL MEMBRANE PROTEIN (AFU_ORTHOLOGUE AFUA_5G11245)"/>
    <property type="match status" value="1"/>
</dbReference>
<protein>
    <recommendedName>
        <fullName evidence="8">Rhodopsin domain-containing protein</fullName>
    </recommendedName>
</protein>
<gene>
    <name evidence="9" type="ORF">N7G274_002398</name>
</gene>
<dbReference type="EMBL" id="JBEFKJ010000007">
    <property type="protein sequence ID" value="KAL2045315.1"/>
    <property type="molecule type" value="Genomic_DNA"/>
</dbReference>
<proteinExistence type="inferred from homology"/>
<keyword evidence="4 7" id="KW-0472">Membrane</keyword>
<comment type="subcellular location">
    <subcellularLocation>
        <location evidence="1">Membrane</location>
        <topology evidence="1">Multi-pass membrane protein</topology>
    </subcellularLocation>
</comment>
<feature type="region of interest" description="Disordered" evidence="6">
    <location>
        <begin position="364"/>
        <end position="399"/>
    </location>
</feature>